<name>A0A8X6Y2K3_9ARAC</name>
<sequence length="237" mass="27031">MLCVDKHNTTPRFLLFFAAVFHIKEKPSLVRINGVVEQSFSPVITPCTNILAPIGQSKMLVRVKSFRSNNSAQNHVQMFVSVNRNHVEMATLKAKMQLQKMCRENNEKCLNEIQLSFKLAFRSSEGIMWFQLALYPDAPLLGVLVGCDNFLYFRIMDLANLLGRKNGSIFAKRYPYDIVFGKDVLPLTQKYPRYTAKAHLVTRDTAYRILLRESPELAERFSNALDSGFATCKVSEP</sequence>
<protein>
    <submittedName>
        <fullName evidence="1">Uncharacterized protein</fullName>
    </submittedName>
</protein>
<evidence type="ECO:0000313" key="2">
    <source>
        <dbReference type="Proteomes" id="UP000886998"/>
    </source>
</evidence>
<evidence type="ECO:0000313" key="1">
    <source>
        <dbReference type="EMBL" id="GFY61769.1"/>
    </source>
</evidence>
<dbReference type="AlphaFoldDB" id="A0A8X6Y2K3"/>
<keyword evidence="2" id="KW-1185">Reference proteome</keyword>
<gene>
    <name evidence="1" type="ORF">TNIN_226732</name>
</gene>
<organism evidence="1 2">
    <name type="scientific">Trichonephila inaurata madagascariensis</name>
    <dbReference type="NCBI Taxonomy" id="2747483"/>
    <lineage>
        <taxon>Eukaryota</taxon>
        <taxon>Metazoa</taxon>
        <taxon>Ecdysozoa</taxon>
        <taxon>Arthropoda</taxon>
        <taxon>Chelicerata</taxon>
        <taxon>Arachnida</taxon>
        <taxon>Araneae</taxon>
        <taxon>Araneomorphae</taxon>
        <taxon>Entelegynae</taxon>
        <taxon>Araneoidea</taxon>
        <taxon>Nephilidae</taxon>
        <taxon>Trichonephila</taxon>
        <taxon>Trichonephila inaurata</taxon>
    </lineage>
</organism>
<comment type="caution">
    <text evidence="1">The sequence shown here is derived from an EMBL/GenBank/DDBJ whole genome shotgun (WGS) entry which is preliminary data.</text>
</comment>
<dbReference type="Proteomes" id="UP000886998">
    <property type="component" value="Unassembled WGS sequence"/>
</dbReference>
<accession>A0A8X6Y2K3</accession>
<dbReference type="EMBL" id="BMAV01013806">
    <property type="protein sequence ID" value="GFY61769.1"/>
    <property type="molecule type" value="Genomic_DNA"/>
</dbReference>
<proteinExistence type="predicted"/>
<reference evidence="1" key="1">
    <citation type="submission" date="2020-08" db="EMBL/GenBank/DDBJ databases">
        <title>Multicomponent nature underlies the extraordinary mechanical properties of spider dragline silk.</title>
        <authorList>
            <person name="Kono N."/>
            <person name="Nakamura H."/>
            <person name="Mori M."/>
            <person name="Yoshida Y."/>
            <person name="Ohtoshi R."/>
            <person name="Malay A.D."/>
            <person name="Moran D.A.P."/>
            <person name="Tomita M."/>
            <person name="Numata K."/>
            <person name="Arakawa K."/>
        </authorList>
    </citation>
    <scope>NUCLEOTIDE SEQUENCE</scope>
</reference>